<keyword evidence="1" id="KW-0812">Transmembrane</keyword>
<feature type="non-terminal residue" evidence="2">
    <location>
        <position position="481"/>
    </location>
</feature>
<evidence type="ECO:0000313" key="3">
    <source>
        <dbReference type="Proteomes" id="UP000673691"/>
    </source>
</evidence>
<sequence length="481" mass="50910">MDSTQTRLSVKLVIYTRPPEFLGLFLCGNLFLFECLANSLFCLFGVVLLARHGIVVNGAVLFTGTSECLRVHGRSGYELALKEPAGEEVIVHRVAYDLGHILGPELDEGLVRLSTPLTRFNCGKLLHPFVVRRVLAVAAVADVDALEKITAGQLLLIAVVVAISVVVLGRVFTNAEFRVLVASRLGLAASNKRVAERNSSAYLVGQKGKPGGLLVRVTRPAAADFAAEGSRRFFGTAKAAASVLTAERSRRFIGTAKAAAGLAAEAAAAVLTSEAAAASLTAGAAAVFTAEGSRRFFGNTEGAAAVFTAEGSRRFFGTAEAAAAVSTAEGSGRFFGTAEAAAAALLAEGLRARGAAERRCFSEGMANSRSSREIDATSEMLSNRAEVLRLLLVLLSKTLYMNVASTLASDNPWAEHMTVHAPKAQVLPILCSMLNTAMRYDPDGWGLPYDHMLVTDHRETVVALSLQTLNALLDYHRAAGE</sequence>
<dbReference type="GO" id="GO:0005797">
    <property type="term" value="C:Golgi medial cisterna"/>
    <property type="evidence" value="ECO:0007669"/>
    <property type="project" value="TreeGrafter"/>
</dbReference>
<accession>A0A8H8DJU8</accession>
<keyword evidence="3" id="KW-1185">Reference proteome</keyword>
<evidence type="ECO:0000313" key="2">
    <source>
        <dbReference type="EMBL" id="KAG5460970.1"/>
    </source>
</evidence>
<dbReference type="GO" id="GO:0000138">
    <property type="term" value="C:Golgi trans cisterna"/>
    <property type="evidence" value="ECO:0007669"/>
    <property type="project" value="TreeGrafter"/>
</dbReference>
<dbReference type="Proteomes" id="UP000673691">
    <property type="component" value="Unassembled WGS sequence"/>
</dbReference>
<feature type="transmembrane region" description="Helical" evidence="1">
    <location>
        <begin position="21"/>
        <end position="49"/>
    </location>
</feature>
<dbReference type="PANTHER" id="PTHR21575">
    <property type="entry name" value="PROTEIN HID1"/>
    <property type="match status" value="1"/>
</dbReference>
<dbReference type="Pfam" id="PF12722">
    <property type="entry name" value="Hid1"/>
    <property type="match status" value="1"/>
</dbReference>
<dbReference type="PANTHER" id="PTHR21575:SF12">
    <property type="entry name" value="PROTEIN HID1"/>
    <property type="match status" value="1"/>
</dbReference>
<protein>
    <submittedName>
        <fullName evidence="2">High-temperature-induced dauer-formation protein-domain-containing protein</fullName>
    </submittedName>
</protein>
<organism evidence="2 3">
    <name type="scientific">Olpidium bornovanus</name>
    <dbReference type="NCBI Taxonomy" id="278681"/>
    <lineage>
        <taxon>Eukaryota</taxon>
        <taxon>Fungi</taxon>
        <taxon>Fungi incertae sedis</taxon>
        <taxon>Olpidiomycota</taxon>
        <taxon>Olpidiomycotina</taxon>
        <taxon>Olpidiomycetes</taxon>
        <taxon>Olpidiales</taxon>
        <taxon>Olpidiaceae</taxon>
        <taxon>Olpidium</taxon>
    </lineage>
</organism>
<dbReference type="AlphaFoldDB" id="A0A8H8DJU8"/>
<proteinExistence type="predicted"/>
<dbReference type="GO" id="GO:0016020">
    <property type="term" value="C:membrane"/>
    <property type="evidence" value="ECO:0007669"/>
    <property type="project" value="TreeGrafter"/>
</dbReference>
<gene>
    <name evidence="2" type="ORF">BJ554DRAFT_6911</name>
</gene>
<dbReference type="EMBL" id="JAEFCI010004398">
    <property type="protein sequence ID" value="KAG5460970.1"/>
    <property type="molecule type" value="Genomic_DNA"/>
</dbReference>
<comment type="caution">
    <text evidence="2">The sequence shown here is derived from an EMBL/GenBank/DDBJ whole genome shotgun (WGS) entry which is preliminary data.</text>
</comment>
<keyword evidence="1" id="KW-1133">Transmembrane helix</keyword>
<evidence type="ECO:0000256" key="1">
    <source>
        <dbReference type="SAM" id="Phobius"/>
    </source>
</evidence>
<name>A0A8H8DJU8_9FUNG</name>
<dbReference type="InterPro" id="IPR026705">
    <property type="entry name" value="Hid-1/Ecm30"/>
</dbReference>
<feature type="transmembrane region" description="Helical" evidence="1">
    <location>
        <begin position="154"/>
        <end position="172"/>
    </location>
</feature>
<dbReference type="OrthoDB" id="432953at2759"/>
<reference evidence="2 3" key="1">
    <citation type="journal article" name="Sci. Rep.">
        <title>Genome-scale phylogenetic analyses confirm Olpidium as the closest living zoosporic fungus to the non-flagellated, terrestrial fungi.</title>
        <authorList>
            <person name="Chang Y."/>
            <person name="Rochon D."/>
            <person name="Sekimoto S."/>
            <person name="Wang Y."/>
            <person name="Chovatia M."/>
            <person name="Sandor L."/>
            <person name="Salamov A."/>
            <person name="Grigoriev I.V."/>
            <person name="Stajich J.E."/>
            <person name="Spatafora J.W."/>
        </authorList>
    </citation>
    <scope>NUCLEOTIDE SEQUENCE [LARGE SCALE GENOMIC DNA]</scope>
    <source>
        <strain evidence="2">S191</strain>
    </source>
</reference>
<keyword evidence="1" id="KW-0472">Membrane</keyword>